<evidence type="ECO:0000256" key="4">
    <source>
        <dbReference type="ARBA" id="ARBA00023163"/>
    </source>
</evidence>
<feature type="compositionally biased region" description="Polar residues" evidence="6">
    <location>
        <begin position="147"/>
        <end position="157"/>
    </location>
</feature>
<dbReference type="GO" id="GO:0000978">
    <property type="term" value="F:RNA polymerase II cis-regulatory region sequence-specific DNA binding"/>
    <property type="evidence" value="ECO:0007669"/>
    <property type="project" value="TreeGrafter"/>
</dbReference>
<evidence type="ECO:0000256" key="1">
    <source>
        <dbReference type="ARBA" id="ARBA00004123"/>
    </source>
</evidence>
<keyword evidence="9" id="KW-1185">Reference proteome</keyword>
<dbReference type="GO" id="GO:0000981">
    <property type="term" value="F:DNA-binding transcription factor activity, RNA polymerase II-specific"/>
    <property type="evidence" value="ECO:0007669"/>
    <property type="project" value="TreeGrafter"/>
</dbReference>
<keyword evidence="5" id="KW-0539">Nucleus</keyword>
<protein>
    <submittedName>
        <fullName evidence="8">Helix-loop-helix DNA-binding domain-containing protein</fullName>
    </submittedName>
</protein>
<organism evidence="8 9">
    <name type="scientific">Phascolomyces articulosus</name>
    <dbReference type="NCBI Taxonomy" id="60185"/>
    <lineage>
        <taxon>Eukaryota</taxon>
        <taxon>Fungi</taxon>
        <taxon>Fungi incertae sedis</taxon>
        <taxon>Mucoromycota</taxon>
        <taxon>Mucoromycotina</taxon>
        <taxon>Mucoromycetes</taxon>
        <taxon>Mucorales</taxon>
        <taxon>Lichtheimiaceae</taxon>
        <taxon>Phascolomyces</taxon>
    </lineage>
</organism>
<dbReference type="InterPro" id="IPR036638">
    <property type="entry name" value="HLH_DNA-bd_sf"/>
</dbReference>
<reference evidence="8" key="2">
    <citation type="submission" date="2023-02" db="EMBL/GenBank/DDBJ databases">
        <authorList>
            <consortium name="DOE Joint Genome Institute"/>
            <person name="Mondo S.J."/>
            <person name="Chang Y."/>
            <person name="Wang Y."/>
            <person name="Ahrendt S."/>
            <person name="Andreopoulos W."/>
            <person name="Barry K."/>
            <person name="Beard J."/>
            <person name="Benny G.L."/>
            <person name="Blankenship S."/>
            <person name="Bonito G."/>
            <person name="Cuomo C."/>
            <person name="Desiro A."/>
            <person name="Gervers K.A."/>
            <person name="Hundley H."/>
            <person name="Kuo A."/>
            <person name="LaButti K."/>
            <person name="Lang B.F."/>
            <person name="Lipzen A."/>
            <person name="O'Donnell K."/>
            <person name="Pangilinan J."/>
            <person name="Reynolds N."/>
            <person name="Sandor L."/>
            <person name="Smith M.W."/>
            <person name="Tsang A."/>
            <person name="Grigoriev I.V."/>
            <person name="Stajich J.E."/>
            <person name="Spatafora J.W."/>
        </authorList>
    </citation>
    <scope>NUCLEOTIDE SEQUENCE</scope>
    <source>
        <strain evidence="8">RSA 2281</strain>
    </source>
</reference>
<feature type="compositionally biased region" description="Low complexity" evidence="6">
    <location>
        <begin position="324"/>
        <end position="341"/>
    </location>
</feature>
<feature type="compositionally biased region" description="Polar residues" evidence="6">
    <location>
        <begin position="50"/>
        <end position="63"/>
    </location>
</feature>
<evidence type="ECO:0000256" key="2">
    <source>
        <dbReference type="ARBA" id="ARBA00023015"/>
    </source>
</evidence>
<name>A0AAD5KKJ0_9FUNG</name>
<comment type="subcellular location">
    <subcellularLocation>
        <location evidence="1">Nucleus</location>
    </subcellularLocation>
</comment>
<dbReference type="PROSITE" id="PS50888">
    <property type="entry name" value="BHLH"/>
    <property type="match status" value="1"/>
</dbReference>
<dbReference type="InterPro" id="IPR011598">
    <property type="entry name" value="bHLH_dom"/>
</dbReference>
<feature type="domain" description="BHLH" evidence="7">
    <location>
        <begin position="180"/>
        <end position="252"/>
    </location>
</feature>
<feature type="region of interest" description="Disordered" evidence="6">
    <location>
        <begin position="273"/>
        <end position="347"/>
    </location>
</feature>
<evidence type="ECO:0000313" key="9">
    <source>
        <dbReference type="Proteomes" id="UP001209540"/>
    </source>
</evidence>
<evidence type="ECO:0000256" key="5">
    <source>
        <dbReference type="ARBA" id="ARBA00023242"/>
    </source>
</evidence>
<sequence>MYSPTQQHFNPEAHQHNHHHPQQQHEPHAFHPSTSTGSASGGGGIHPNHDPQQSNNGGSSHTTVGAVPVRNNTAATYNTSTSSYSFGAASLAMSPTSTTTGTRGIPFGEANSHNWFGTSMDSVGSSFGQSPPIFNGPGGGRNELIVSPSTSTSQLDGLTTGEEDETQQRNLQEIFEKRRRRRESHNAVERRRRDNINERIHELCMLLPEHLLETAPTSSNVMSVSTSQGGTNTRAINKGTILKLSVDHIKELQIEVTRYQEKIRELENNIEGLKSDSSSSSIIGGGGGYNTTTAPPPPGNEYMNNHRMHPNDHQHHPHPHHHPQQQPHPQHTSSSSLLAHHAQQHDSLTHEPIHLVDSSQRERMNSIQFQQQFGNLHITPGEMARQQ</sequence>
<keyword evidence="4" id="KW-0804">Transcription</keyword>
<dbReference type="EMBL" id="JAIXMP010000004">
    <property type="protein sequence ID" value="KAI9274683.1"/>
    <property type="molecule type" value="Genomic_DNA"/>
</dbReference>
<dbReference type="SMART" id="SM00353">
    <property type="entry name" value="HLH"/>
    <property type="match status" value="1"/>
</dbReference>
<accession>A0AAD5KKJ0</accession>
<feature type="region of interest" description="Disordered" evidence="6">
    <location>
        <begin position="1"/>
        <end position="65"/>
    </location>
</feature>
<comment type="caution">
    <text evidence="8">The sequence shown here is derived from an EMBL/GenBank/DDBJ whole genome shotgun (WGS) entry which is preliminary data.</text>
</comment>
<evidence type="ECO:0000256" key="6">
    <source>
        <dbReference type="SAM" id="MobiDB-lite"/>
    </source>
</evidence>
<evidence type="ECO:0000259" key="7">
    <source>
        <dbReference type="PROSITE" id="PS50888"/>
    </source>
</evidence>
<dbReference type="PANTHER" id="PTHR45776">
    <property type="entry name" value="MIP04163P"/>
    <property type="match status" value="1"/>
</dbReference>
<dbReference type="Gene3D" id="4.10.280.10">
    <property type="entry name" value="Helix-loop-helix DNA-binding domain"/>
    <property type="match status" value="1"/>
</dbReference>
<keyword evidence="3 8" id="KW-0238">DNA-binding</keyword>
<proteinExistence type="predicted"/>
<dbReference type="Proteomes" id="UP001209540">
    <property type="component" value="Unassembled WGS sequence"/>
</dbReference>
<keyword evidence="2" id="KW-0805">Transcription regulation</keyword>
<evidence type="ECO:0000313" key="8">
    <source>
        <dbReference type="EMBL" id="KAI9274683.1"/>
    </source>
</evidence>
<feature type="region of interest" description="Disordered" evidence="6">
    <location>
        <begin position="146"/>
        <end position="169"/>
    </location>
</feature>
<dbReference type="GO" id="GO:0005634">
    <property type="term" value="C:nucleus"/>
    <property type="evidence" value="ECO:0007669"/>
    <property type="project" value="UniProtKB-SubCell"/>
</dbReference>
<dbReference type="AlphaFoldDB" id="A0AAD5KKJ0"/>
<dbReference type="Pfam" id="PF00010">
    <property type="entry name" value="HLH"/>
    <property type="match status" value="1"/>
</dbReference>
<dbReference type="GO" id="GO:0046983">
    <property type="term" value="F:protein dimerization activity"/>
    <property type="evidence" value="ECO:0007669"/>
    <property type="project" value="InterPro"/>
</dbReference>
<evidence type="ECO:0000256" key="3">
    <source>
        <dbReference type="ARBA" id="ARBA00023125"/>
    </source>
</evidence>
<dbReference type="PANTHER" id="PTHR45776:SF2">
    <property type="entry name" value="MIP04163P"/>
    <property type="match status" value="1"/>
</dbReference>
<gene>
    <name evidence="8" type="ORF">BDA99DRAFT_498231</name>
</gene>
<dbReference type="SUPFAM" id="SSF47459">
    <property type="entry name" value="HLH, helix-loop-helix DNA-binding domain"/>
    <property type="match status" value="1"/>
</dbReference>
<reference evidence="8" key="1">
    <citation type="journal article" date="2022" name="IScience">
        <title>Evolution of zygomycete secretomes and the origins of terrestrial fungal ecologies.</title>
        <authorList>
            <person name="Chang Y."/>
            <person name="Wang Y."/>
            <person name="Mondo S."/>
            <person name="Ahrendt S."/>
            <person name="Andreopoulos W."/>
            <person name="Barry K."/>
            <person name="Beard J."/>
            <person name="Benny G.L."/>
            <person name="Blankenship S."/>
            <person name="Bonito G."/>
            <person name="Cuomo C."/>
            <person name="Desiro A."/>
            <person name="Gervers K.A."/>
            <person name="Hundley H."/>
            <person name="Kuo A."/>
            <person name="LaButti K."/>
            <person name="Lang B.F."/>
            <person name="Lipzen A."/>
            <person name="O'Donnell K."/>
            <person name="Pangilinan J."/>
            <person name="Reynolds N."/>
            <person name="Sandor L."/>
            <person name="Smith M.E."/>
            <person name="Tsang A."/>
            <person name="Grigoriev I.V."/>
            <person name="Stajich J.E."/>
            <person name="Spatafora J.W."/>
        </authorList>
    </citation>
    <scope>NUCLEOTIDE SEQUENCE</scope>
    <source>
        <strain evidence="8">RSA 2281</strain>
    </source>
</reference>